<dbReference type="STRING" id="188477.A0A3S0ZHA2"/>
<proteinExistence type="predicted"/>
<name>A0A3S0ZHA2_ELYCH</name>
<comment type="caution">
    <text evidence="1">The sequence shown here is derived from an EMBL/GenBank/DDBJ whole genome shotgun (WGS) entry which is preliminary data.</text>
</comment>
<dbReference type="OrthoDB" id="199838at2759"/>
<dbReference type="AlphaFoldDB" id="A0A3S0ZHA2"/>
<feature type="non-terminal residue" evidence="1">
    <location>
        <position position="1"/>
    </location>
</feature>
<gene>
    <name evidence="1" type="ORF">EGW08_013361</name>
</gene>
<organism evidence="1 2">
    <name type="scientific">Elysia chlorotica</name>
    <name type="common">Eastern emerald elysia</name>
    <name type="synonym">Sea slug</name>
    <dbReference type="NCBI Taxonomy" id="188477"/>
    <lineage>
        <taxon>Eukaryota</taxon>
        <taxon>Metazoa</taxon>
        <taxon>Spiralia</taxon>
        <taxon>Lophotrochozoa</taxon>
        <taxon>Mollusca</taxon>
        <taxon>Gastropoda</taxon>
        <taxon>Heterobranchia</taxon>
        <taxon>Euthyneura</taxon>
        <taxon>Panpulmonata</taxon>
        <taxon>Sacoglossa</taxon>
        <taxon>Placobranchoidea</taxon>
        <taxon>Plakobranchidae</taxon>
        <taxon>Elysia</taxon>
    </lineage>
</organism>
<protein>
    <submittedName>
        <fullName evidence="1">Uncharacterized protein</fullName>
    </submittedName>
</protein>
<dbReference type="Proteomes" id="UP000271974">
    <property type="component" value="Unassembled WGS sequence"/>
</dbReference>
<reference evidence="1 2" key="1">
    <citation type="submission" date="2019-01" db="EMBL/GenBank/DDBJ databases">
        <title>A draft genome assembly of the solar-powered sea slug Elysia chlorotica.</title>
        <authorList>
            <person name="Cai H."/>
            <person name="Li Q."/>
            <person name="Fang X."/>
            <person name="Li J."/>
            <person name="Curtis N.E."/>
            <person name="Altenburger A."/>
            <person name="Shibata T."/>
            <person name="Feng M."/>
            <person name="Maeda T."/>
            <person name="Schwartz J.A."/>
            <person name="Shigenobu S."/>
            <person name="Lundholm N."/>
            <person name="Nishiyama T."/>
            <person name="Yang H."/>
            <person name="Hasebe M."/>
            <person name="Li S."/>
            <person name="Pierce S.K."/>
            <person name="Wang J."/>
        </authorList>
    </citation>
    <scope>NUCLEOTIDE SEQUENCE [LARGE SCALE GENOMIC DNA]</scope>
    <source>
        <strain evidence="1">EC2010</strain>
        <tissue evidence="1">Whole organism of an adult</tissue>
    </source>
</reference>
<accession>A0A3S0ZHA2</accession>
<dbReference type="EMBL" id="RQTK01000484">
    <property type="protein sequence ID" value="RUS78886.1"/>
    <property type="molecule type" value="Genomic_DNA"/>
</dbReference>
<feature type="non-terminal residue" evidence="1">
    <location>
        <position position="176"/>
    </location>
</feature>
<evidence type="ECO:0000313" key="2">
    <source>
        <dbReference type="Proteomes" id="UP000271974"/>
    </source>
</evidence>
<keyword evidence="2" id="KW-1185">Reference proteome</keyword>
<evidence type="ECO:0000313" key="1">
    <source>
        <dbReference type="EMBL" id="RUS78886.1"/>
    </source>
</evidence>
<sequence length="176" mass="19909">GPTGSNYLFLTVCGRLSCISLNSGAELLTLDSISKPRVPRFPGLKLDEKQMTLTPSHIVATLGNLGSLYLVLYEKNTTNMKVLRLEDANTHENSRLMCKAYERWDTLNPQPNQTRQMKGVHCPSELRINPLHCTLPDMKHREAEMRSLLLRLPFTSDPLTLEDQEKAKIGNYLSLE</sequence>